<feature type="chain" id="PRO_5002894185" evidence="2">
    <location>
        <begin position="20"/>
        <end position="546"/>
    </location>
</feature>
<dbReference type="HOGENOM" id="CLU_490881_0_0_1"/>
<feature type="compositionally biased region" description="Basic and acidic residues" evidence="1">
    <location>
        <begin position="468"/>
        <end position="500"/>
    </location>
</feature>
<keyword evidence="2" id="KW-0732">Signal</keyword>
<evidence type="ECO:0000256" key="1">
    <source>
        <dbReference type="SAM" id="MobiDB-lite"/>
    </source>
</evidence>
<proteinExistence type="predicted"/>
<dbReference type="Proteomes" id="UP000002605">
    <property type="component" value="Chromosome 5"/>
</dbReference>
<feature type="signal peptide" evidence="2">
    <location>
        <begin position="1"/>
        <end position="19"/>
    </location>
</feature>
<dbReference type="AlphaFoldDB" id="B9WI40"/>
<dbReference type="CGD" id="CAL0000168577">
    <property type="gene designation" value="Cd36_54580"/>
</dbReference>
<keyword evidence="5" id="KW-1185">Reference proteome</keyword>
<dbReference type="OrthoDB" id="10426702at2759"/>
<feature type="compositionally biased region" description="Low complexity" evidence="1">
    <location>
        <begin position="458"/>
        <end position="467"/>
    </location>
</feature>
<gene>
    <name evidence="3" type="ordered locus">Cd36_54580</name>
    <name evidence="4" type="ORF">CD36_54580</name>
</gene>
<dbReference type="EMBL" id="FM992692">
    <property type="protein sequence ID" value="CAX41837.1"/>
    <property type="molecule type" value="Genomic_DNA"/>
</dbReference>
<protein>
    <submittedName>
        <fullName evidence="4">Uncharacterized protein</fullName>
    </submittedName>
</protein>
<organism evidence="4 5">
    <name type="scientific">Candida dubliniensis (strain CD36 / ATCC MYA-646 / CBS 7987 / NCPF 3949 / NRRL Y-17841)</name>
    <name type="common">Yeast</name>
    <dbReference type="NCBI Taxonomy" id="573826"/>
    <lineage>
        <taxon>Eukaryota</taxon>
        <taxon>Fungi</taxon>
        <taxon>Dikarya</taxon>
        <taxon>Ascomycota</taxon>
        <taxon>Saccharomycotina</taxon>
        <taxon>Pichiomycetes</taxon>
        <taxon>Debaryomycetaceae</taxon>
        <taxon>Candida/Lodderomyces clade</taxon>
        <taxon>Candida</taxon>
    </lineage>
</organism>
<accession>B9WI40</accession>
<feature type="region of interest" description="Disordered" evidence="1">
    <location>
        <begin position="172"/>
        <end position="192"/>
    </location>
</feature>
<dbReference type="KEGG" id="cdu:CD36_54580"/>
<evidence type="ECO:0000313" key="3">
    <source>
        <dbReference type="CGD" id="CAL0000168577"/>
    </source>
</evidence>
<dbReference type="RefSeq" id="XP_002420752.1">
    <property type="nucleotide sequence ID" value="XM_002420707.1"/>
</dbReference>
<feature type="compositionally biased region" description="Polar residues" evidence="1">
    <location>
        <begin position="172"/>
        <end position="186"/>
    </location>
</feature>
<evidence type="ECO:0000313" key="5">
    <source>
        <dbReference type="Proteomes" id="UP000002605"/>
    </source>
</evidence>
<evidence type="ECO:0000256" key="2">
    <source>
        <dbReference type="SAM" id="SignalP"/>
    </source>
</evidence>
<evidence type="ECO:0000313" key="4">
    <source>
        <dbReference type="EMBL" id="CAX41837.1"/>
    </source>
</evidence>
<feature type="region of interest" description="Disordered" evidence="1">
    <location>
        <begin position="439"/>
        <end position="517"/>
    </location>
</feature>
<name>B9WI40_CANDC</name>
<dbReference type="GeneID" id="8048408"/>
<dbReference type="VEuPathDB" id="FungiDB:CD36_54580"/>
<reference evidence="4 5" key="1">
    <citation type="journal article" date="2009" name="Genome Res.">
        <title>Comparative genomics of the fungal pathogens Candida dubliniensis and Candida albicans.</title>
        <authorList>
            <person name="Jackson A.P."/>
            <person name="Gamble J.A."/>
            <person name="Yeomans T."/>
            <person name="Moran G.P."/>
            <person name="Saunders D."/>
            <person name="Harris D."/>
            <person name="Aslett M."/>
            <person name="Barrell J.F."/>
            <person name="Butler G."/>
            <person name="Citiulo F."/>
            <person name="Coleman D.C."/>
            <person name="de Groot P.W.J."/>
            <person name="Goodwin T.J."/>
            <person name="Quail M.A."/>
            <person name="McQuillan J."/>
            <person name="Munro C.A."/>
            <person name="Pain A."/>
            <person name="Poulter R.T."/>
            <person name="Rajandream M.A."/>
            <person name="Renauld H."/>
            <person name="Spiering M.J."/>
            <person name="Tivey A."/>
            <person name="Gow N.A.R."/>
            <person name="Barrell B."/>
            <person name="Sullivan D.J."/>
            <person name="Berriman M."/>
        </authorList>
    </citation>
    <scope>NUCLEOTIDE SEQUENCE [LARGE SCALE GENOMIC DNA]</scope>
    <source>
        <strain evidence="5">CD36 / ATCC MYA-646 / CBS 7987 / NCPF 3949 / NRRL Y-17841</strain>
    </source>
</reference>
<sequence>MYKLKLLYAFGLLVNSSLSLTIHSTSSSIVPPSVAHPLDDNTYFYPHPTPVSNCELTFSTDEYTTTVAFSYGCPTGSVTPPPNFPPTVPYGCTYFASRTYCPYNCDTSLVHYYDYLVQVTSCPEQSCIFDKSGGRPSFKCEPTTSTDSWSSYIPSEVSNEVSATPDLDSISHDNSTWHDSGSTDRTTYYPKPEHPMTTKMPVTCELKQTSSQGNSWNDVSCNYFPTECTKATTFNVHNQTVTYIWCPSTTIELFSSGETTTTFCPFNTCYDYSDHTDNSGNTRVDNSGFEVHTTRATLAATVTANAGTVAITKTAATIDTICTETKTMDDRVVGGHGHAQGSFDYTQNIINTDNIPIYKTKEDTDTDCYIITTCPTPVTLTVTHEITRTETVTEYKTLTANDHGDICIVSTTNEVNPTRTSYRNQAIITSQAVNGDFYHGYPSKPNYPDTWKQHGTEKATTTETPETSVEKPLDESETSGEKPADKPVDESVDKPADEPIVKPNHKPTDNPIRTTEPITSTIGNYSIDYRSTTWRNSSTLVTTVVN</sequence>